<keyword evidence="3 6" id="KW-0812">Transmembrane</keyword>
<keyword evidence="8" id="KW-1185">Reference proteome</keyword>
<evidence type="ECO:0000256" key="5">
    <source>
        <dbReference type="ARBA" id="ARBA00023136"/>
    </source>
</evidence>
<dbReference type="InterPro" id="IPR050833">
    <property type="entry name" value="Poly_Biosynth_Transport"/>
</dbReference>
<dbReference type="PANTHER" id="PTHR30250">
    <property type="entry name" value="PST FAMILY PREDICTED COLANIC ACID TRANSPORTER"/>
    <property type="match status" value="1"/>
</dbReference>
<feature type="transmembrane region" description="Helical" evidence="6">
    <location>
        <begin position="153"/>
        <end position="173"/>
    </location>
</feature>
<feature type="transmembrane region" description="Helical" evidence="6">
    <location>
        <begin position="98"/>
        <end position="117"/>
    </location>
</feature>
<feature type="transmembrane region" description="Helical" evidence="6">
    <location>
        <begin position="336"/>
        <end position="355"/>
    </location>
</feature>
<evidence type="ECO:0000256" key="1">
    <source>
        <dbReference type="ARBA" id="ARBA00004651"/>
    </source>
</evidence>
<feature type="transmembrane region" description="Helical" evidence="6">
    <location>
        <begin position="32"/>
        <end position="51"/>
    </location>
</feature>
<evidence type="ECO:0000256" key="6">
    <source>
        <dbReference type="SAM" id="Phobius"/>
    </source>
</evidence>
<proteinExistence type="predicted"/>
<dbReference type="Proteomes" id="UP001219037">
    <property type="component" value="Chromosome"/>
</dbReference>
<organism evidence="7 8">
    <name type="scientific">Citricoccus muralis</name>
    <dbReference type="NCBI Taxonomy" id="169134"/>
    <lineage>
        <taxon>Bacteria</taxon>
        <taxon>Bacillati</taxon>
        <taxon>Actinomycetota</taxon>
        <taxon>Actinomycetes</taxon>
        <taxon>Micrococcales</taxon>
        <taxon>Micrococcaceae</taxon>
        <taxon>Citricoccus</taxon>
    </lineage>
</organism>
<name>A0ABY8H7P1_9MICC</name>
<dbReference type="EMBL" id="CP121252">
    <property type="protein sequence ID" value="WFP17165.1"/>
    <property type="molecule type" value="Genomic_DNA"/>
</dbReference>
<evidence type="ECO:0008006" key="9">
    <source>
        <dbReference type="Google" id="ProtNLM"/>
    </source>
</evidence>
<reference evidence="7 8" key="1">
    <citation type="submission" date="2023-04" db="EMBL/GenBank/DDBJ databases">
        <title>Funneling lignin-derived compounds into biodiesel using alkali-halophilic Citricoccus sp. P2.</title>
        <authorList>
            <person name="Luo C.-B."/>
        </authorList>
    </citation>
    <scope>NUCLEOTIDE SEQUENCE [LARGE SCALE GENOMIC DNA]</scope>
    <source>
        <strain evidence="7 8">P2</strain>
    </source>
</reference>
<sequence length="406" mass="43046">MIRFAGLIASNAASSIVAMLLTIVIGRQGGPALLGVFSVCFAAMAFIDLFAREIGVNRALLHASNATIRQQAFSRALLVSLSVAVLVAGAGWVMSAPIVLAMSPVVPGYVCYNYLRLWAVSDGQIRKGLTADVVQLTLVCAGSAAAIVGNVPVVWVVLCWAAGLWLSAVMLAYQVRLRFIPRWPASEQGVATGTHFGVQVLIGNGSVHVMTFILAAVTHTAVLGAIRGASTVFGPINLISTSVSTLAIRQIADGKEEDRAKHMLYWFAVPTGLALLLVGAMLVLSVFFGELILGRSWDAVQPLLIWAGLDVIVVATMSAVHAVHRVDGRARELMRISVIGAVARLTVVPALAWSMGAQGAIIAILVVSIIVSLGTWLSYWGYRKQDQAQARSTQPREEGSADAGRR</sequence>
<keyword evidence="2" id="KW-1003">Cell membrane</keyword>
<evidence type="ECO:0000256" key="4">
    <source>
        <dbReference type="ARBA" id="ARBA00022989"/>
    </source>
</evidence>
<gene>
    <name evidence="7" type="ORF">P8192_03290</name>
</gene>
<comment type="subcellular location">
    <subcellularLocation>
        <location evidence="1">Cell membrane</location>
        <topology evidence="1">Multi-pass membrane protein</topology>
    </subcellularLocation>
</comment>
<evidence type="ECO:0000256" key="3">
    <source>
        <dbReference type="ARBA" id="ARBA00022692"/>
    </source>
</evidence>
<dbReference type="PANTHER" id="PTHR30250:SF26">
    <property type="entry name" value="PSMA PROTEIN"/>
    <property type="match status" value="1"/>
</dbReference>
<protein>
    <recommendedName>
        <fullName evidence="9">O-antigen/teichoic acid export membrane protein</fullName>
    </recommendedName>
</protein>
<evidence type="ECO:0000313" key="7">
    <source>
        <dbReference type="EMBL" id="WFP17165.1"/>
    </source>
</evidence>
<feature type="transmembrane region" description="Helical" evidence="6">
    <location>
        <begin position="361"/>
        <end position="382"/>
    </location>
</feature>
<feature type="transmembrane region" description="Helical" evidence="6">
    <location>
        <begin position="7"/>
        <end position="26"/>
    </location>
</feature>
<feature type="transmembrane region" description="Helical" evidence="6">
    <location>
        <begin position="303"/>
        <end position="324"/>
    </location>
</feature>
<keyword evidence="5 6" id="KW-0472">Membrane</keyword>
<keyword evidence="4 6" id="KW-1133">Transmembrane helix</keyword>
<evidence type="ECO:0000313" key="8">
    <source>
        <dbReference type="Proteomes" id="UP001219037"/>
    </source>
</evidence>
<dbReference type="RefSeq" id="WP_278158486.1">
    <property type="nucleotide sequence ID" value="NZ_CP121252.1"/>
</dbReference>
<feature type="transmembrane region" description="Helical" evidence="6">
    <location>
        <begin position="264"/>
        <end position="288"/>
    </location>
</feature>
<accession>A0ABY8H7P1</accession>
<feature type="transmembrane region" description="Helical" evidence="6">
    <location>
        <begin position="72"/>
        <end position="92"/>
    </location>
</feature>
<evidence type="ECO:0000256" key="2">
    <source>
        <dbReference type="ARBA" id="ARBA00022475"/>
    </source>
</evidence>